<dbReference type="AlphaFoldDB" id="A0A017TFD4"/>
<keyword evidence="3" id="KW-0378">Hydrolase</keyword>
<dbReference type="STRING" id="1192034.CAP_6976"/>
<dbReference type="Gene3D" id="3.60.15.10">
    <property type="entry name" value="Ribonuclease Z/Hydroxyacylglutathione hydrolase-like"/>
    <property type="match status" value="1"/>
</dbReference>
<dbReference type="EMBL" id="ASRX01000006">
    <property type="protein sequence ID" value="EYF07954.1"/>
    <property type="molecule type" value="Genomic_DNA"/>
</dbReference>
<dbReference type="InterPro" id="IPR036866">
    <property type="entry name" value="RibonucZ/Hydroxyglut_hydro"/>
</dbReference>
<reference evidence="3 4" key="1">
    <citation type="submission" date="2013-05" db="EMBL/GenBank/DDBJ databases">
        <title>Genome assembly of Chondromyces apiculatus DSM 436.</title>
        <authorList>
            <person name="Sharma G."/>
            <person name="Khatri I."/>
            <person name="Kaur C."/>
            <person name="Mayilraj S."/>
            <person name="Subramanian S."/>
        </authorList>
    </citation>
    <scope>NUCLEOTIDE SEQUENCE [LARGE SCALE GENOMIC DNA]</scope>
    <source>
        <strain evidence="3 4">DSM 436</strain>
    </source>
</reference>
<protein>
    <submittedName>
        <fullName evidence="3">Metal-dependent hydrolase of the beta-lactamase superfamily I</fullName>
    </submittedName>
</protein>
<dbReference type="PANTHER" id="PTHR47619">
    <property type="entry name" value="METALLO-HYDROLASE YYCJ-RELATED"/>
    <property type="match status" value="1"/>
</dbReference>
<dbReference type="PANTHER" id="PTHR47619:SF1">
    <property type="entry name" value="EXODEOXYRIBONUCLEASE WALJ"/>
    <property type="match status" value="1"/>
</dbReference>
<dbReference type="SMART" id="SM00849">
    <property type="entry name" value="Lactamase_B"/>
    <property type="match status" value="1"/>
</dbReference>
<evidence type="ECO:0000313" key="4">
    <source>
        <dbReference type="Proteomes" id="UP000019678"/>
    </source>
</evidence>
<comment type="caution">
    <text evidence="3">The sequence shown here is derived from an EMBL/GenBank/DDBJ whole genome shotgun (WGS) entry which is preliminary data.</text>
</comment>
<dbReference type="InterPro" id="IPR001279">
    <property type="entry name" value="Metallo-B-lactamas"/>
</dbReference>
<dbReference type="Proteomes" id="UP000019678">
    <property type="component" value="Unassembled WGS sequence"/>
</dbReference>
<sequence>MREPARACDVTTCARRDPLAEEHSAALPLGDLSGTSPAPPAADQGRAPSMKIVILASGSSGNATLFVSGETRVLVDAGVGPVVARRLLGAVGMPHAWPPDAVIITHAHSDHVGSAAGYSGRLRIPVWATEATARAARLGHPDRARRYSSREPFAIGGLTFFPKPVPHDAAQVALVVSDGTRRAALVTDLGEVTAGLTEHLAGCDVLLLESNHDEELLERGPYPPFLKRRILSARGHLSNLQTHALLRALVRQRAMAPVVALMHLSETNNHPDLALDVARDALGPRHQILAAPPRGPVVIDAAALPRLDPGVRRAPQSGQNPLQLSLFPSD</sequence>
<feature type="region of interest" description="Disordered" evidence="1">
    <location>
        <begin position="311"/>
        <end position="330"/>
    </location>
</feature>
<proteinExistence type="predicted"/>
<dbReference type="SUPFAM" id="SSF56281">
    <property type="entry name" value="Metallo-hydrolase/oxidoreductase"/>
    <property type="match status" value="1"/>
</dbReference>
<dbReference type="eggNOG" id="COG1235">
    <property type="taxonomic scope" value="Bacteria"/>
</dbReference>
<organism evidence="3 4">
    <name type="scientific">Chondromyces apiculatus DSM 436</name>
    <dbReference type="NCBI Taxonomy" id="1192034"/>
    <lineage>
        <taxon>Bacteria</taxon>
        <taxon>Pseudomonadati</taxon>
        <taxon>Myxococcota</taxon>
        <taxon>Polyangia</taxon>
        <taxon>Polyangiales</taxon>
        <taxon>Polyangiaceae</taxon>
        <taxon>Chondromyces</taxon>
    </lineage>
</organism>
<evidence type="ECO:0000256" key="1">
    <source>
        <dbReference type="SAM" id="MobiDB-lite"/>
    </source>
</evidence>
<evidence type="ECO:0000313" key="3">
    <source>
        <dbReference type="EMBL" id="EYF07954.1"/>
    </source>
</evidence>
<accession>A0A017TFD4</accession>
<keyword evidence="4" id="KW-1185">Reference proteome</keyword>
<dbReference type="Pfam" id="PF12706">
    <property type="entry name" value="Lactamase_B_2"/>
    <property type="match status" value="1"/>
</dbReference>
<feature type="domain" description="Metallo-beta-lactamase" evidence="2">
    <location>
        <begin position="60"/>
        <end position="236"/>
    </location>
</feature>
<gene>
    <name evidence="3" type="ORF">CAP_6976</name>
</gene>
<feature type="region of interest" description="Disordered" evidence="1">
    <location>
        <begin position="26"/>
        <end position="45"/>
    </location>
</feature>
<name>A0A017TFD4_9BACT</name>
<dbReference type="GO" id="GO:0016787">
    <property type="term" value="F:hydrolase activity"/>
    <property type="evidence" value="ECO:0007669"/>
    <property type="project" value="UniProtKB-KW"/>
</dbReference>
<feature type="compositionally biased region" description="Polar residues" evidence="1">
    <location>
        <begin position="316"/>
        <end position="330"/>
    </location>
</feature>
<evidence type="ECO:0000259" key="2">
    <source>
        <dbReference type="SMART" id="SM00849"/>
    </source>
</evidence>
<dbReference type="InterPro" id="IPR052533">
    <property type="entry name" value="WalJ/YycJ-like"/>
</dbReference>